<gene>
    <name evidence="3" type="ORF">GCM10023350_21090</name>
</gene>
<evidence type="ECO:0000259" key="2">
    <source>
        <dbReference type="Pfam" id="PF09992"/>
    </source>
</evidence>
<dbReference type="Pfam" id="PF09992">
    <property type="entry name" value="NAGPA"/>
    <property type="match status" value="1"/>
</dbReference>
<feature type="compositionally biased region" description="Basic and acidic residues" evidence="1">
    <location>
        <begin position="25"/>
        <end position="40"/>
    </location>
</feature>
<proteinExistence type="predicted"/>
<dbReference type="InterPro" id="IPR018711">
    <property type="entry name" value="NAGPA"/>
</dbReference>
<organism evidence="3 4">
    <name type="scientific">Nocardioides endophyticus</name>
    <dbReference type="NCBI Taxonomy" id="1353775"/>
    <lineage>
        <taxon>Bacteria</taxon>
        <taxon>Bacillati</taxon>
        <taxon>Actinomycetota</taxon>
        <taxon>Actinomycetes</taxon>
        <taxon>Propionibacteriales</taxon>
        <taxon>Nocardioidaceae</taxon>
        <taxon>Nocardioides</taxon>
    </lineage>
</organism>
<evidence type="ECO:0000313" key="3">
    <source>
        <dbReference type="EMBL" id="GAA4736944.1"/>
    </source>
</evidence>
<evidence type="ECO:0000256" key="1">
    <source>
        <dbReference type="SAM" id="MobiDB-lite"/>
    </source>
</evidence>
<protein>
    <recommendedName>
        <fullName evidence="2">Phosphodiester glycosidase domain-containing protein</fullName>
    </recommendedName>
</protein>
<evidence type="ECO:0000313" key="4">
    <source>
        <dbReference type="Proteomes" id="UP001499882"/>
    </source>
</evidence>
<accession>A0ABP8YQJ3</accession>
<feature type="region of interest" description="Disordered" evidence="1">
    <location>
        <begin position="13"/>
        <end position="50"/>
    </location>
</feature>
<reference evidence="4" key="1">
    <citation type="journal article" date="2019" name="Int. J. Syst. Evol. Microbiol.">
        <title>The Global Catalogue of Microorganisms (GCM) 10K type strain sequencing project: providing services to taxonomists for standard genome sequencing and annotation.</title>
        <authorList>
            <consortium name="The Broad Institute Genomics Platform"/>
            <consortium name="The Broad Institute Genome Sequencing Center for Infectious Disease"/>
            <person name="Wu L."/>
            <person name="Ma J."/>
        </authorList>
    </citation>
    <scope>NUCLEOTIDE SEQUENCE [LARGE SCALE GENOMIC DNA]</scope>
    <source>
        <strain evidence="4">JCM 18532</strain>
    </source>
</reference>
<dbReference type="PANTHER" id="PTHR40446">
    <property type="entry name" value="N-ACETYLGLUCOSAMINE-1-PHOSPHODIESTER ALPHA-N-ACETYLGLUCOSAMINIDASE"/>
    <property type="match status" value="1"/>
</dbReference>
<dbReference type="EMBL" id="BAABKN010000014">
    <property type="protein sequence ID" value="GAA4736944.1"/>
    <property type="molecule type" value="Genomic_DNA"/>
</dbReference>
<sequence>MLSCALVAGAPALAEDAGRPSDQQSARHDVRRDLHPEHTSDGQPGWIAPPTSPYARFTAPRRIDVAEHEIAPGVTLTQWTQIDSRGPIQAHLLAINPKTPGLRIDYADSGTVRGVATVPEILKRTARSVAGVNGDFYDIGRTGAPLGLGKDRKHVVLHGRKTGWNSAFYFDSRNRPTIGQLPLNMRVKHHPEIPLTDLNSPYVAADSVGYYTKRWGKTAGSAMTQGQRTKVRAVWIRNRKVVRVSTKVKADKTIPGSVLIGRGAGARALRGLKKGMRVVVRAGLKGKPRMAITGNQLLITDGVVSVIDNRVMHPRTAVGIDNDTGEVLLLVIDGRSKASRGYTMLELANLMVDLGADTALNLDGGGSSTMVARSADGRNRVVNVPSDAYLRKVTNALAVTYTPPK</sequence>
<name>A0ABP8YQJ3_9ACTN</name>
<comment type="caution">
    <text evidence="3">The sequence shown here is derived from an EMBL/GenBank/DDBJ whole genome shotgun (WGS) entry which is preliminary data.</text>
</comment>
<dbReference type="Proteomes" id="UP001499882">
    <property type="component" value="Unassembled WGS sequence"/>
</dbReference>
<keyword evidence="4" id="KW-1185">Reference proteome</keyword>
<feature type="domain" description="Phosphodiester glycosidase" evidence="2">
    <location>
        <begin position="241"/>
        <end position="400"/>
    </location>
</feature>
<dbReference type="PANTHER" id="PTHR40446:SF2">
    <property type="entry name" value="N-ACETYLGLUCOSAMINE-1-PHOSPHODIESTER ALPHA-N-ACETYLGLUCOSAMINIDASE"/>
    <property type="match status" value="1"/>
</dbReference>